<feature type="chain" id="PRO_5026239214" evidence="2">
    <location>
        <begin position="30"/>
        <end position="426"/>
    </location>
</feature>
<gene>
    <name evidence="3" type="ORF">GKE97_13390</name>
</gene>
<feature type="transmembrane region" description="Helical" evidence="1">
    <location>
        <begin position="294"/>
        <end position="317"/>
    </location>
</feature>
<evidence type="ECO:0000313" key="3">
    <source>
        <dbReference type="EMBL" id="MSB20505.1"/>
    </source>
</evidence>
<evidence type="ECO:0000313" key="4">
    <source>
        <dbReference type="Proteomes" id="UP000434475"/>
    </source>
</evidence>
<protein>
    <submittedName>
        <fullName evidence="3">Uncharacterized protein</fullName>
    </submittedName>
</protein>
<reference evidence="3 4" key="1">
    <citation type="journal article" date="2019" name="Nat. Med.">
        <title>A library of human gut bacterial isolates paired with longitudinal multiomics data enables mechanistic microbiome research.</title>
        <authorList>
            <person name="Poyet M."/>
            <person name="Groussin M."/>
            <person name="Gibbons S.M."/>
            <person name="Avila-Pacheco J."/>
            <person name="Jiang X."/>
            <person name="Kearney S.M."/>
            <person name="Perrotta A.R."/>
            <person name="Berdy B."/>
            <person name="Zhao S."/>
            <person name="Lieberman T.D."/>
            <person name="Swanson P.K."/>
            <person name="Smith M."/>
            <person name="Roesemann S."/>
            <person name="Alexander J.E."/>
            <person name="Rich S.A."/>
            <person name="Livny J."/>
            <person name="Vlamakis H."/>
            <person name="Clish C."/>
            <person name="Bullock K."/>
            <person name="Deik A."/>
            <person name="Scott J."/>
            <person name="Pierce K.A."/>
            <person name="Xavier R.J."/>
            <person name="Alm E.J."/>
        </authorList>
    </citation>
    <scope>NUCLEOTIDE SEQUENCE [LARGE SCALE GENOMIC DNA]</scope>
    <source>
        <strain evidence="3 4">BIOML-A2</strain>
    </source>
</reference>
<comment type="caution">
    <text evidence="3">The sequence shown here is derived from an EMBL/GenBank/DDBJ whole genome shotgun (WGS) entry which is preliminary data.</text>
</comment>
<evidence type="ECO:0000256" key="1">
    <source>
        <dbReference type="SAM" id="Phobius"/>
    </source>
</evidence>
<keyword evidence="1" id="KW-1133">Transmembrane helix</keyword>
<feature type="signal peptide" evidence="2">
    <location>
        <begin position="1"/>
        <end position="29"/>
    </location>
</feature>
<keyword evidence="1" id="KW-0812">Transmembrane</keyword>
<name>A0A6I2R2N4_FLAPL</name>
<dbReference type="EMBL" id="WKPR01000013">
    <property type="protein sequence ID" value="MSB20505.1"/>
    <property type="molecule type" value="Genomic_DNA"/>
</dbReference>
<keyword evidence="1" id="KW-0472">Membrane</keyword>
<proteinExistence type="predicted"/>
<accession>A0A6I2R2N4</accession>
<sequence>MGNIKGRVAALPLAALMLLTAVGPVTAFAADQVKPNISAASYLIPTESTQAIVNGEMVLVETYKVPTSMDPNELIKDPFELRGYFFELNSIIKEDFDDAQTKDVTKEYSVAVNSGELADNIGMLPETLSYDEGNWTGTLYPVLGSVNIQVTDTATRSKTSSTTKTFDLGEFNDPTAIPATYNGMSRTSYDIQPSGYIDGSSIPSGYTATATYAKKSYYKVDTAWKMTATYSGVATYDELTHFQYTLTYKGDEIQDGQAIVDGELITVPKGYEVVDGQLVKTGFDFGSFFSNVGIVLLLLVLLGGVVTGIVFAILTGIKRGIFYSRKIVIESQDDNSGEYTLMQKVRVNPKAPAITLDVLRAPSARHFKCSMSGGLAKKLRGTIINVSAGDQVVAKHRVEPFNDKERYVFAVSLEDVDSGPMDTFSL</sequence>
<organism evidence="3 4">
    <name type="scientific">Flavonifractor plautii</name>
    <name type="common">Fusobacterium plautii</name>
    <dbReference type="NCBI Taxonomy" id="292800"/>
    <lineage>
        <taxon>Bacteria</taxon>
        <taxon>Bacillati</taxon>
        <taxon>Bacillota</taxon>
        <taxon>Clostridia</taxon>
        <taxon>Eubacteriales</taxon>
        <taxon>Oscillospiraceae</taxon>
        <taxon>Flavonifractor</taxon>
    </lineage>
</organism>
<dbReference type="AlphaFoldDB" id="A0A6I2R2N4"/>
<dbReference type="Proteomes" id="UP000434475">
    <property type="component" value="Unassembled WGS sequence"/>
</dbReference>
<keyword evidence="2" id="KW-0732">Signal</keyword>
<evidence type="ECO:0000256" key="2">
    <source>
        <dbReference type="SAM" id="SignalP"/>
    </source>
</evidence>
<dbReference type="RefSeq" id="WP_108981682.1">
    <property type="nucleotide sequence ID" value="NZ_JAQLWY010000015.1"/>
</dbReference>